<evidence type="ECO:0000256" key="9">
    <source>
        <dbReference type="SAM" id="Phobius"/>
    </source>
</evidence>
<reference evidence="11" key="2">
    <citation type="submission" date="2020-09" db="EMBL/GenBank/DDBJ databases">
        <authorList>
            <person name="Sun Q."/>
            <person name="Zhou Y."/>
        </authorList>
    </citation>
    <scope>NUCLEOTIDE SEQUENCE</scope>
    <source>
        <strain evidence="11">CGMCC 4.7201</strain>
    </source>
</reference>
<dbReference type="Proteomes" id="UP000641932">
    <property type="component" value="Unassembled WGS sequence"/>
</dbReference>
<feature type="transmembrane region" description="Helical" evidence="9">
    <location>
        <begin position="431"/>
        <end position="450"/>
    </location>
</feature>
<dbReference type="Gene3D" id="1.20.1720.10">
    <property type="entry name" value="Multidrug resistance protein D"/>
    <property type="match status" value="1"/>
</dbReference>
<dbReference type="RefSeq" id="WP_189133352.1">
    <property type="nucleotide sequence ID" value="NZ_BMMS01000018.1"/>
</dbReference>
<evidence type="ECO:0000256" key="5">
    <source>
        <dbReference type="ARBA" id="ARBA00022989"/>
    </source>
</evidence>
<dbReference type="InterPro" id="IPR004638">
    <property type="entry name" value="EmrB-like"/>
</dbReference>
<dbReference type="Pfam" id="PF07690">
    <property type="entry name" value="MFS_1"/>
    <property type="match status" value="1"/>
</dbReference>
<dbReference type="PROSITE" id="PS50850">
    <property type="entry name" value="MFS"/>
    <property type="match status" value="1"/>
</dbReference>
<evidence type="ECO:0000256" key="1">
    <source>
        <dbReference type="ARBA" id="ARBA00004651"/>
    </source>
</evidence>
<dbReference type="SUPFAM" id="SSF103473">
    <property type="entry name" value="MFS general substrate transporter"/>
    <property type="match status" value="1"/>
</dbReference>
<evidence type="ECO:0000313" key="11">
    <source>
        <dbReference type="EMBL" id="GGO92436.1"/>
    </source>
</evidence>
<feature type="transmembrane region" description="Helical" evidence="9">
    <location>
        <begin position="226"/>
        <end position="243"/>
    </location>
</feature>
<dbReference type="GO" id="GO:0022857">
    <property type="term" value="F:transmembrane transporter activity"/>
    <property type="evidence" value="ECO:0007669"/>
    <property type="project" value="InterPro"/>
</dbReference>
<feature type="transmembrane region" description="Helical" evidence="9">
    <location>
        <begin position="353"/>
        <end position="379"/>
    </location>
</feature>
<protein>
    <submittedName>
        <fullName evidence="11">MFS transporter</fullName>
    </submittedName>
</protein>
<dbReference type="CDD" id="cd17321">
    <property type="entry name" value="MFS_MMR_MDR_like"/>
    <property type="match status" value="1"/>
</dbReference>
<feature type="transmembrane region" description="Helical" evidence="9">
    <location>
        <begin position="48"/>
        <end position="67"/>
    </location>
</feature>
<feature type="transmembrane region" description="Helical" evidence="9">
    <location>
        <begin position="196"/>
        <end position="214"/>
    </location>
</feature>
<feature type="transmembrane region" description="Helical" evidence="9">
    <location>
        <begin position="303"/>
        <end position="321"/>
    </location>
</feature>
<organism evidence="11 12">
    <name type="scientific">Wenjunlia tyrosinilytica</name>
    <dbReference type="NCBI Taxonomy" id="1544741"/>
    <lineage>
        <taxon>Bacteria</taxon>
        <taxon>Bacillati</taxon>
        <taxon>Actinomycetota</taxon>
        <taxon>Actinomycetes</taxon>
        <taxon>Kitasatosporales</taxon>
        <taxon>Streptomycetaceae</taxon>
        <taxon>Wenjunlia</taxon>
    </lineage>
</organism>
<feature type="domain" description="Major facilitator superfamily (MFS) profile" evidence="10">
    <location>
        <begin position="10"/>
        <end position="455"/>
    </location>
</feature>
<feature type="transmembrane region" description="Helical" evidence="9">
    <location>
        <begin position="101"/>
        <end position="125"/>
    </location>
</feature>
<feature type="transmembrane region" description="Helical" evidence="9">
    <location>
        <begin position="76"/>
        <end position="95"/>
    </location>
</feature>
<dbReference type="PRINTS" id="PR01036">
    <property type="entry name" value="TCRTETB"/>
</dbReference>
<keyword evidence="2" id="KW-0813">Transport</keyword>
<dbReference type="InterPro" id="IPR011701">
    <property type="entry name" value="MFS"/>
</dbReference>
<dbReference type="Gene3D" id="1.20.1250.20">
    <property type="entry name" value="MFS general substrate transporter like domains"/>
    <property type="match status" value="1"/>
</dbReference>
<evidence type="ECO:0000256" key="4">
    <source>
        <dbReference type="ARBA" id="ARBA00022692"/>
    </source>
</evidence>
<feature type="transmembrane region" description="Helical" evidence="9">
    <location>
        <begin position="132"/>
        <end position="153"/>
    </location>
</feature>
<feature type="transmembrane region" description="Helical" evidence="9">
    <location>
        <begin position="7"/>
        <end position="28"/>
    </location>
</feature>
<keyword evidence="6 9" id="KW-0472">Membrane</keyword>
<keyword evidence="4 9" id="KW-0812">Transmembrane</keyword>
<sequence>MRSSPPLWRTIVATSVPMFMVVLDNLVVTTALPAIRTDLNASLQDLQWFVSAYVLSFATLLLTGAALGDRYGRRRVFVAGISLFTASSLLAGLSTSSGMLIFARALQGAGGAMVMPLSLTLLAAAAGPGRRALAVGVWGAISGAAVSVGPVVGGAVTDGLDWQSIFWLNIPIGLLAIPFAYRTIGESKGSDRGLDLFGLLLAGGGVFSLVWGIVRAETQGWSSTETLTTITLGAVLLIAFVVWERRAKTPMLPLRFYRNPAFSLTNLLSMAMYFGVFGSIFLLSQFLQIAQGYSALEAGLRTLPWTLMPAFVAPVAGILTPRVGGGPLMAAGLVLQATGLGWLALILDPGTSYSSMLAPFVLAGTGMGLVFAPSANVVLGAVRPSEHGKASGANSTVREIGGALGISVLGAVFAHHGGYTTPQTFTDGLTPAVWVGVAVVAVGALLAVFVPKRRPLTEDGEEAAPGESATVERTASLTLVADGTGTADSAHADSTHADGSTAHSAHADGTNADGGTPSGRTLEAAAGSEAEATRGLHIVPSLSGKE</sequence>
<keyword evidence="3" id="KW-1003">Cell membrane</keyword>
<accession>A0A918E081</accession>
<evidence type="ECO:0000256" key="3">
    <source>
        <dbReference type="ARBA" id="ARBA00022475"/>
    </source>
</evidence>
<comment type="caution">
    <text evidence="11">The sequence shown here is derived from an EMBL/GenBank/DDBJ whole genome shotgun (WGS) entry which is preliminary data.</text>
</comment>
<evidence type="ECO:0000256" key="2">
    <source>
        <dbReference type="ARBA" id="ARBA00022448"/>
    </source>
</evidence>
<keyword evidence="7" id="KW-0046">Antibiotic resistance</keyword>
<evidence type="ECO:0000313" key="12">
    <source>
        <dbReference type="Proteomes" id="UP000641932"/>
    </source>
</evidence>
<dbReference type="AlphaFoldDB" id="A0A918E081"/>
<comment type="subcellular location">
    <subcellularLocation>
        <location evidence="1">Cell membrane</location>
        <topology evidence="1">Multi-pass membrane protein</topology>
    </subcellularLocation>
</comment>
<dbReference type="InterPro" id="IPR036259">
    <property type="entry name" value="MFS_trans_sf"/>
</dbReference>
<dbReference type="InterPro" id="IPR020846">
    <property type="entry name" value="MFS_dom"/>
</dbReference>
<evidence type="ECO:0000256" key="6">
    <source>
        <dbReference type="ARBA" id="ARBA00023136"/>
    </source>
</evidence>
<dbReference type="GO" id="GO:0046677">
    <property type="term" value="P:response to antibiotic"/>
    <property type="evidence" value="ECO:0007669"/>
    <property type="project" value="UniProtKB-KW"/>
</dbReference>
<feature type="transmembrane region" description="Helical" evidence="9">
    <location>
        <begin position="328"/>
        <end position="347"/>
    </location>
</feature>
<feature type="transmembrane region" description="Helical" evidence="9">
    <location>
        <begin position="400"/>
        <end position="419"/>
    </location>
</feature>
<evidence type="ECO:0000256" key="8">
    <source>
        <dbReference type="SAM" id="MobiDB-lite"/>
    </source>
</evidence>
<dbReference type="NCBIfam" id="TIGR00711">
    <property type="entry name" value="efflux_EmrB"/>
    <property type="match status" value="1"/>
</dbReference>
<feature type="transmembrane region" description="Helical" evidence="9">
    <location>
        <begin position="165"/>
        <end position="184"/>
    </location>
</feature>
<dbReference type="GO" id="GO:0005886">
    <property type="term" value="C:plasma membrane"/>
    <property type="evidence" value="ECO:0007669"/>
    <property type="project" value="UniProtKB-SubCell"/>
</dbReference>
<name>A0A918E081_9ACTN</name>
<gene>
    <name evidence="11" type="ORF">GCM10012280_42610</name>
</gene>
<evidence type="ECO:0000256" key="7">
    <source>
        <dbReference type="ARBA" id="ARBA00023251"/>
    </source>
</evidence>
<proteinExistence type="predicted"/>
<dbReference type="PANTHER" id="PTHR42718">
    <property type="entry name" value="MAJOR FACILITATOR SUPERFAMILY MULTIDRUG TRANSPORTER MFSC"/>
    <property type="match status" value="1"/>
</dbReference>
<feature type="transmembrane region" description="Helical" evidence="9">
    <location>
        <begin position="264"/>
        <end position="283"/>
    </location>
</feature>
<reference evidence="11" key="1">
    <citation type="journal article" date="2014" name="Int. J. Syst. Evol. Microbiol.">
        <title>Complete genome sequence of Corynebacterium casei LMG S-19264T (=DSM 44701T), isolated from a smear-ripened cheese.</title>
        <authorList>
            <consortium name="US DOE Joint Genome Institute (JGI-PGF)"/>
            <person name="Walter F."/>
            <person name="Albersmeier A."/>
            <person name="Kalinowski J."/>
            <person name="Ruckert C."/>
        </authorList>
    </citation>
    <scope>NUCLEOTIDE SEQUENCE</scope>
    <source>
        <strain evidence="11">CGMCC 4.7201</strain>
    </source>
</reference>
<dbReference type="PANTHER" id="PTHR42718:SF42">
    <property type="entry name" value="EXPORT PROTEIN"/>
    <property type="match status" value="1"/>
</dbReference>
<feature type="region of interest" description="Disordered" evidence="8">
    <location>
        <begin position="485"/>
        <end position="546"/>
    </location>
</feature>
<dbReference type="EMBL" id="BMMS01000018">
    <property type="protein sequence ID" value="GGO92436.1"/>
    <property type="molecule type" value="Genomic_DNA"/>
</dbReference>
<keyword evidence="5 9" id="KW-1133">Transmembrane helix</keyword>
<evidence type="ECO:0000259" key="10">
    <source>
        <dbReference type="PROSITE" id="PS50850"/>
    </source>
</evidence>
<keyword evidence="12" id="KW-1185">Reference proteome</keyword>